<name>D5L2H2_9VIRU</name>
<sequence>MTDTPRAQLDVDRFETTTVNANGQVYLGRDLEGVKVHVAIEIVEDADEQEDPDE</sequence>
<accession>D5L2H2</accession>
<protein>
    <submittedName>
        <fullName evidence="1">Uncharacterized protein</fullName>
    </submittedName>
</protein>
<organism evidence="1">
    <name type="scientific">uncultured virus</name>
    <dbReference type="NCBI Taxonomy" id="340016"/>
    <lineage>
        <taxon>Viruses</taxon>
        <taxon>environmental samples</taxon>
    </lineage>
</organism>
<dbReference type="EMBL" id="GU735237">
    <property type="protein sequence ID" value="ADE29231.1"/>
    <property type="molecule type" value="Genomic_DNA"/>
</dbReference>
<evidence type="ECO:0000313" key="1">
    <source>
        <dbReference type="EMBL" id="ADE29231.1"/>
    </source>
</evidence>
<reference evidence="1" key="1">
    <citation type="journal article" date="2010" name="Environ. Microbiol.">
        <title>The metavirome of a hypersaline environment.</title>
        <authorList>
            <person name="Santos F."/>
            <person name="Yarza P."/>
            <person name="Parro V."/>
            <person name="Briones C."/>
            <person name="Anton J."/>
        </authorList>
    </citation>
    <scope>NUCLEOTIDE SEQUENCE</scope>
</reference>
<proteinExistence type="predicted"/>